<dbReference type="InterPro" id="IPR014710">
    <property type="entry name" value="RmlC-like_jellyroll"/>
</dbReference>
<dbReference type="RefSeq" id="WP_220199298.1">
    <property type="nucleotide sequence ID" value="NZ_BNJF01000007.1"/>
</dbReference>
<proteinExistence type="predicted"/>
<dbReference type="Proteomes" id="UP000612362">
    <property type="component" value="Unassembled WGS sequence"/>
</dbReference>
<accession>A0A8J3MVF5</accession>
<feature type="domain" description="Cupin type-2" evidence="1">
    <location>
        <begin position="41"/>
        <end position="110"/>
    </location>
</feature>
<sequence>MKHVRSQDVPSDVVREPGAKQATIKRLIDTTDGADRFVLSLFEVTPNGSTPPHYHDWEHEIFIVDGSMTLQLPDEKRDVKVSAGDVVFIPRNEPHGFITGADETCRFLVVAPTERPPIRNYFMSEDPYQYEETAGHR</sequence>
<organism evidence="2 3">
    <name type="scientific">Ktedonospora formicarum</name>
    <dbReference type="NCBI Taxonomy" id="2778364"/>
    <lineage>
        <taxon>Bacteria</taxon>
        <taxon>Bacillati</taxon>
        <taxon>Chloroflexota</taxon>
        <taxon>Ktedonobacteria</taxon>
        <taxon>Ktedonobacterales</taxon>
        <taxon>Ktedonobacteraceae</taxon>
        <taxon>Ktedonospora</taxon>
    </lineage>
</organism>
<dbReference type="EMBL" id="BNJF01000007">
    <property type="protein sequence ID" value="GHO50247.1"/>
    <property type="molecule type" value="Genomic_DNA"/>
</dbReference>
<protein>
    <submittedName>
        <fullName evidence="2">Carbohydrate-binding protein</fullName>
    </submittedName>
</protein>
<dbReference type="PANTHER" id="PTHR37694:SF1">
    <property type="entry name" value="SLR8022 PROTEIN"/>
    <property type="match status" value="1"/>
</dbReference>
<comment type="caution">
    <text evidence="2">The sequence shown here is derived from an EMBL/GenBank/DDBJ whole genome shotgun (WGS) entry which is preliminary data.</text>
</comment>
<dbReference type="InterPro" id="IPR013096">
    <property type="entry name" value="Cupin_2"/>
</dbReference>
<dbReference type="Pfam" id="PF07883">
    <property type="entry name" value="Cupin_2"/>
    <property type="match status" value="1"/>
</dbReference>
<dbReference type="SUPFAM" id="SSF51182">
    <property type="entry name" value="RmlC-like cupins"/>
    <property type="match status" value="1"/>
</dbReference>
<dbReference type="Gene3D" id="2.60.120.10">
    <property type="entry name" value="Jelly Rolls"/>
    <property type="match status" value="1"/>
</dbReference>
<evidence type="ECO:0000313" key="3">
    <source>
        <dbReference type="Proteomes" id="UP000612362"/>
    </source>
</evidence>
<keyword evidence="3" id="KW-1185">Reference proteome</keyword>
<evidence type="ECO:0000313" key="2">
    <source>
        <dbReference type="EMBL" id="GHO50247.1"/>
    </source>
</evidence>
<dbReference type="AlphaFoldDB" id="A0A8J3MVF5"/>
<dbReference type="InterPro" id="IPR011051">
    <property type="entry name" value="RmlC_Cupin_sf"/>
</dbReference>
<dbReference type="PANTHER" id="PTHR37694">
    <property type="entry name" value="SLR8022 PROTEIN"/>
    <property type="match status" value="1"/>
</dbReference>
<reference evidence="2" key="1">
    <citation type="submission" date="2020-10" db="EMBL/GenBank/DDBJ databases">
        <title>Taxonomic study of unclassified bacteria belonging to the class Ktedonobacteria.</title>
        <authorList>
            <person name="Yabe S."/>
            <person name="Wang C.M."/>
            <person name="Zheng Y."/>
            <person name="Sakai Y."/>
            <person name="Cavaletti L."/>
            <person name="Monciardini P."/>
            <person name="Donadio S."/>
        </authorList>
    </citation>
    <scope>NUCLEOTIDE SEQUENCE</scope>
    <source>
        <strain evidence="2">SOSP1-1</strain>
    </source>
</reference>
<gene>
    <name evidence="2" type="ORF">KSX_84100</name>
</gene>
<name>A0A8J3MVF5_9CHLR</name>
<evidence type="ECO:0000259" key="1">
    <source>
        <dbReference type="Pfam" id="PF07883"/>
    </source>
</evidence>